<proteinExistence type="inferred from homology"/>
<dbReference type="PANTHER" id="PTHR10353:SF53">
    <property type="entry name" value="BETA-1,4-GLUCOSIDASE (EUROFUNG)"/>
    <property type="match status" value="1"/>
</dbReference>
<name>A0A4S8STW0_AURPU</name>
<organism evidence="3 4">
    <name type="scientific">Aureobasidium pullulans</name>
    <name type="common">Black yeast</name>
    <name type="synonym">Pullularia pullulans</name>
    <dbReference type="NCBI Taxonomy" id="5580"/>
    <lineage>
        <taxon>Eukaryota</taxon>
        <taxon>Fungi</taxon>
        <taxon>Dikarya</taxon>
        <taxon>Ascomycota</taxon>
        <taxon>Pezizomycotina</taxon>
        <taxon>Dothideomycetes</taxon>
        <taxon>Dothideomycetidae</taxon>
        <taxon>Dothideales</taxon>
        <taxon>Saccotheciaceae</taxon>
        <taxon>Aureobasidium</taxon>
    </lineage>
</organism>
<dbReference type="InterPro" id="IPR001360">
    <property type="entry name" value="Glyco_hydro_1"/>
</dbReference>
<dbReference type="PANTHER" id="PTHR10353">
    <property type="entry name" value="GLYCOSYL HYDROLASE"/>
    <property type="match status" value="1"/>
</dbReference>
<dbReference type="AlphaFoldDB" id="A0A4S8STW0"/>
<reference evidence="3 4" key="1">
    <citation type="submission" date="2018-10" db="EMBL/GenBank/DDBJ databases">
        <title>Fifty Aureobasidium pullulans genomes reveal a recombining polyextremotolerant generalist.</title>
        <authorList>
            <person name="Gostincar C."/>
            <person name="Turk M."/>
            <person name="Zajc J."/>
            <person name="Gunde-Cimerman N."/>
        </authorList>
    </citation>
    <scope>NUCLEOTIDE SEQUENCE [LARGE SCALE GENOMIC DNA]</scope>
    <source>
        <strain evidence="3 4">EXF-11900</strain>
    </source>
</reference>
<dbReference type="EMBL" id="QZAF01000058">
    <property type="protein sequence ID" value="THV74597.1"/>
    <property type="molecule type" value="Genomic_DNA"/>
</dbReference>
<gene>
    <name evidence="3" type="ORF">D6D28_02445</name>
</gene>
<dbReference type="Gene3D" id="3.20.20.80">
    <property type="entry name" value="Glycosidases"/>
    <property type="match status" value="1"/>
</dbReference>
<accession>A0A4S8STW0</accession>
<protein>
    <submittedName>
        <fullName evidence="3">Beta-glucosidase</fullName>
    </submittedName>
</protein>
<dbReference type="InterPro" id="IPR017853">
    <property type="entry name" value="GH"/>
</dbReference>
<comment type="caution">
    <text evidence="3">The sequence shown here is derived from an EMBL/GenBank/DDBJ whole genome shotgun (WGS) entry which is preliminary data.</text>
</comment>
<feature type="signal peptide" evidence="2">
    <location>
        <begin position="1"/>
        <end position="22"/>
    </location>
</feature>
<comment type="similarity">
    <text evidence="1">Belongs to the glycosyl hydrolase 1 family.</text>
</comment>
<dbReference type="Pfam" id="PF00232">
    <property type="entry name" value="Glyco_hydro_1"/>
    <property type="match status" value="1"/>
</dbReference>
<evidence type="ECO:0000256" key="1">
    <source>
        <dbReference type="RuleBase" id="RU003690"/>
    </source>
</evidence>
<dbReference type="GO" id="GO:0008422">
    <property type="term" value="F:beta-glucosidase activity"/>
    <property type="evidence" value="ECO:0007669"/>
    <property type="project" value="TreeGrafter"/>
</dbReference>
<dbReference type="Proteomes" id="UP000304951">
    <property type="component" value="Unassembled WGS sequence"/>
</dbReference>
<feature type="chain" id="PRO_5020415538" evidence="2">
    <location>
        <begin position="23"/>
        <end position="621"/>
    </location>
</feature>
<sequence length="621" mass="68781">MRLEVLTISAVAVFGLGTSVAAHPGPVAKKQSSVQRPISWTLLGADQFQSTSTSSVASDTAFSYTQVTSDRYATPIASPVKYQSAFAPPYSKAKSLLPSGITYTTYSLNPAATSDGRYGQSAYAALWAGYSYLHTVPFTTTALPTPVATSELVFPPALPFETSSASMKFDKDFVWGVAGSAWQIEGALQQEGRGPGGLDIFGNQKIPALAGQNDSAVTDMNYYLYKQDIARLAAMGVPYYSFSISWSRIVPFGNANTPINQQGLDHYDDVINTCLQYGIKPIVTLVHADTPPSVDYDNATSSTADYLYYAKQVMTRYADRVPYWVTFNEINTGINLQYDTYQANTNLLLVHSAIYRWYKQTLKGTGKVTVKFANNLAVPRDPANKDDVAAALRYQDFILGVWGNPLFLGKQYPASVLNTAVNLTALTPQQIDSIKGSVDFWAFDPYVSQLASAPDDGLASCINNSSHTLFPYCANLTQNGIQQNGWQFGQKSNDYAYIAPQYVRQQLGYVWKTFHPAGGIMITEFGFNPFKDAEKTLPEQRYDLERTLYFQAFLTETLKAMYLDGVKVIGALAWSFVDNNEFGSYENQYGLQTVNRTSGKFERHYKRSFFDLVDFFHNHIA</sequence>
<dbReference type="SUPFAM" id="SSF51445">
    <property type="entry name" value="(Trans)glycosidases"/>
    <property type="match status" value="1"/>
</dbReference>
<evidence type="ECO:0000313" key="3">
    <source>
        <dbReference type="EMBL" id="THV74597.1"/>
    </source>
</evidence>
<keyword evidence="2" id="KW-0732">Signal</keyword>
<evidence type="ECO:0000256" key="2">
    <source>
        <dbReference type="SAM" id="SignalP"/>
    </source>
</evidence>
<evidence type="ECO:0000313" key="4">
    <source>
        <dbReference type="Proteomes" id="UP000304951"/>
    </source>
</evidence>
<dbReference type="GO" id="GO:0005975">
    <property type="term" value="P:carbohydrate metabolic process"/>
    <property type="evidence" value="ECO:0007669"/>
    <property type="project" value="InterPro"/>
</dbReference>